<dbReference type="EMBL" id="MU154600">
    <property type="protein sequence ID" value="KAF9492522.1"/>
    <property type="molecule type" value="Genomic_DNA"/>
</dbReference>
<proteinExistence type="predicted"/>
<comment type="caution">
    <text evidence="2">The sequence shown here is derived from an EMBL/GenBank/DDBJ whole genome shotgun (WGS) entry which is preliminary data.</text>
</comment>
<gene>
    <name evidence="2" type="ORF">BDN71DRAFT_1451407</name>
</gene>
<sequence>MPLYDVGYYTLHCAPTNPEQNNPDVSSYHPAKITIPPQPTPASRLSKLCIHSPFLCAATAASRLAASANLCPAIQSRGMLFQNLRTRPTCCRCRRIVDDTVDAHTGTSYGSTQFSNTTLSTSPQGLQVAQRDLA</sequence>
<evidence type="ECO:0000313" key="2">
    <source>
        <dbReference type="EMBL" id="KAF9492522.1"/>
    </source>
</evidence>
<protein>
    <submittedName>
        <fullName evidence="2">Uncharacterized protein</fullName>
    </submittedName>
</protein>
<organism evidence="2 3">
    <name type="scientific">Pleurotus eryngii</name>
    <name type="common">Boletus of the steppes</name>
    <dbReference type="NCBI Taxonomy" id="5323"/>
    <lineage>
        <taxon>Eukaryota</taxon>
        <taxon>Fungi</taxon>
        <taxon>Dikarya</taxon>
        <taxon>Basidiomycota</taxon>
        <taxon>Agaricomycotina</taxon>
        <taxon>Agaricomycetes</taxon>
        <taxon>Agaricomycetidae</taxon>
        <taxon>Agaricales</taxon>
        <taxon>Pleurotineae</taxon>
        <taxon>Pleurotaceae</taxon>
        <taxon>Pleurotus</taxon>
    </lineage>
</organism>
<dbReference type="Proteomes" id="UP000807025">
    <property type="component" value="Unassembled WGS sequence"/>
</dbReference>
<feature type="region of interest" description="Disordered" evidence="1">
    <location>
        <begin position="107"/>
        <end position="134"/>
    </location>
</feature>
<feature type="compositionally biased region" description="Polar residues" evidence="1">
    <location>
        <begin position="107"/>
        <end position="127"/>
    </location>
</feature>
<accession>A0A9P5ZQC2</accession>
<reference evidence="2" key="1">
    <citation type="submission" date="2020-11" db="EMBL/GenBank/DDBJ databases">
        <authorList>
            <consortium name="DOE Joint Genome Institute"/>
            <person name="Ahrendt S."/>
            <person name="Riley R."/>
            <person name="Andreopoulos W."/>
            <person name="Labutti K."/>
            <person name="Pangilinan J."/>
            <person name="Ruiz-Duenas F.J."/>
            <person name="Barrasa J.M."/>
            <person name="Sanchez-Garcia M."/>
            <person name="Camarero S."/>
            <person name="Miyauchi S."/>
            <person name="Serrano A."/>
            <person name="Linde D."/>
            <person name="Babiker R."/>
            <person name="Drula E."/>
            <person name="Ayuso-Fernandez I."/>
            <person name="Pacheco R."/>
            <person name="Padilla G."/>
            <person name="Ferreira P."/>
            <person name="Barriuso J."/>
            <person name="Kellner H."/>
            <person name="Castanera R."/>
            <person name="Alfaro M."/>
            <person name="Ramirez L."/>
            <person name="Pisabarro A.G."/>
            <person name="Kuo A."/>
            <person name="Tritt A."/>
            <person name="Lipzen A."/>
            <person name="He G."/>
            <person name="Yan M."/>
            <person name="Ng V."/>
            <person name="Cullen D."/>
            <person name="Martin F."/>
            <person name="Rosso M.-N."/>
            <person name="Henrissat B."/>
            <person name="Hibbett D."/>
            <person name="Martinez A.T."/>
            <person name="Grigoriev I.V."/>
        </authorList>
    </citation>
    <scope>NUCLEOTIDE SEQUENCE</scope>
    <source>
        <strain evidence="2">ATCC 90797</strain>
    </source>
</reference>
<evidence type="ECO:0000313" key="3">
    <source>
        <dbReference type="Proteomes" id="UP000807025"/>
    </source>
</evidence>
<dbReference type="AlphaFoldDB" id="A0A9P5ZQC2"/>
<evidence type="ECO:0000256" key="1">
    <source>
        <dbReference type="SAM" id="MobiDB-lite"/>
    </source>
</evidence>
<keyword evidence="3" id="KW-1185">Reference proteome</keyword>
<name>A0A9P5ZQC2_PLEER</name>